<evidence type="ECO:0000256" key="3">
    <source>
        <dbReference type="ARBA" id="ARBA00010362"/>
    </source>
</evidence>
<evidence type="ECO:0000256" key="5">
    <source>
        <dbReference type="ARBA" id="ARBA00022664"/>
    </source>
</evidence>
<comment type="function">
    <text evidence="10">Protein associated with the U5 snRNP, during its maturation and its post-splicing recycling and which is required for spliceosomal tri-snRNP complex assembly in the nucleus. Has a molecular sequestering activity and transiently hinders SNRNP200 binding sites for constitutive splicing factors that intervene later during the assembly of the spliceosome and splicing. Together with its molecular sequestering activity, may also function as a molecular adapter and placeholder, coordinating the assembly of the U5 snRNP and its association with the U4/U6 di-snRNP.</text>
</comment>
<dbReference type="GO" id="GO:0008380">
    <property type="term" value="P:RNA splicing"/>
    <property type="evidence" value="ECO:0007669"/>
    <property type="project" value="UniProtKB-KW"/>
</dbReference>
<keyword evidence="6" id="KW-0747">Spliceosome</keyword>
<evidence type="ECO:0000256" key="11">
    <source>
        <dbReference type="SAM" id="MobiDB-lite"/>
    </source>
</evidence>
<feature type="region of interest" description="Disordered" evidence="11">
    <location>
        <begin position="333"/>
        <end position="423"/>
    </location>
</feature>
<keyword evidence="13" id="KW-1185">Reference proteome</keyword>
<comment type="similarity">
    <text evidence="3">Belongs to the TSSC4 family.</text>
</comment>
<evidence type="ECO:0000256" key="4">
    <source>
        <dbReference type="ARBA" id="ARBA00022490"/>
    </source>
</evidence>
<keyword evidence="4" id="KW-0963">Cytoplasm</keyword>
<dbReference type="AlphaFoldDB" id="A0A830BWU7"/>
<dbReference type="Pfam" id="PF15264">
    <property type="entry name" value="TSSC4"/>
    <property type="match status" value="1"/>
</dbReference>
<dbReference type="GO" id="GO:0006397">
    <property type="term" value="P:mRNA processing"/>
    <property type="evidence" value="ECO:0007669"/>
    <property type="project" value="UniProtKB-KW"/>
</dbReference>
<feature type="compositionally biased region" description="Basic and acidic residues" evidence="11">
    <location>
        <begin position="352"/>
        <end position="369"/>
    </location>
</feature>
<protein>
    <recommendedName>
        <fullName evidence="9">U5 small nuclear ribonucleoprotein TSSC4</fullName>
    </recommendedName>
</protein>
<dbReference type="PANTHER" id="PTHR13445:SF3">
    <property type="entry name" value="U5 SMALL NUCLEAR RIBONUCLEOPROTEIN TSSC4"/>
    <property type="match status" value="1"/>
</dbReference>
<feature type="region of interest" description="Disordered" evidence="11">
    <location>
        <begin position="45"/>
        <end position="110"/>
    </location>
</feature>
<name>A0A830BWU7_9LAMI</name>
<evidence type="ECO:0000256" key="8">
    <source>
        <dbReference type="ARBA" id="ARBA00023242"/>
    </source>
</evidence>
<keyword evidence="8" id="KW-0539">Nucleus</keyword>
<organism evidence="12 13">
    <name type="scientific">Phtheirospermum japonicum</name>
    <dbReference type="NCBI Taxonomy" id="374723"/>
    <lineage>
        <taxon>Eukaryota</taxon>
        <taxon>Viridiplantae</taxon>
        <taxon>Streptophyta</taxon>
        <taxon>Embryophyta</taxon>
        <taxon>Tracheophyta</taxon>
        <taxon>Spermatophyta</taxon>
        <taxon>Magnoliopsida</taxon>
        <taxon>eudicotyledons</taxon>
        <taxon>Gunneridae</taxon>
        <taxon>Pentapetalae</taxon>
        <taxon>asterids</taxon>
        <taxon>lamiids</taxon>
        <taxon>Lamiales</taxon>
        <taxon>Orobanchaceae</taxon>
        <taxon>Orobanchaceae incertae sedis</taxon>
        <taxon>Phtheirospermum</taxon>
    </lineage>
</organism>
<comment type="caution">
    <text evidence="12">The sequence shown here is derived from an EMBL/GenBank/DDBJ whole genome shotgun (WGS) entry which is preliminary data.</text>
</comment>
<evidence type="ECO:0000313" key="13">
    <source>
        <dbReference type="Proteomes" id="UP000653305"/>
    </source>
</evidence>
<dbReference type="GO" id="GO:0005737">
    <property type="term" value="C:cytoplasm"/>
    <property type="evidence" value="ECO:0007669"/>
    <property type="project" value="UniProtKB-SubCell"/>
</dbReference>
<accession>A0A830BWU7</accession>
<evidence type="ECO:0000256" key="10">
    <source>
        <dbReference type="ARBA" id="ARBA00045970"/>
    </source>
</evidence>
<feature type="compositionally biased region" description="Basic and acidic residues" evidence="11">
    <location>
        <begin position="224"/>
        <end position="238"/>
    </location>
</feature>
<dbReference type="Proteomes" id="UP000653305">
    <property type="component" value="Unassembled WGS sequence"/>
</dbReference>
<reference evidence="12" key="1">
    <citation type="submission" date="2020-07" db="EMBL/GenBank/DDBJ databases">
        <title>Ethylene signaling mediates host invasion by parasitic plants.</title>
        <authorList>
            <person name="Yoshida S."/>
        </authorList>
    </citation>
    <scope>NUCLEOTIDE SEQUENCE</scope>
    <source>
        <strain evidence="12">Okayama</strain>
    </source>
</reference>
<keyword evidence="7" id="KW-0508">mRNA splicing</keyword>
<proteinExistence type="inferred from homology"/>
<evidence type="ECO:0000256" key="6">
    <source>
        <dbReference type="ARBA" id="ARBA00022728"/>
    </source>
</evidence>
<gene>
    <name evidence="12" type="ORF">PHJA_001400900</name>
</gene>
<keyword evidence="5" id="KW-0507">mRNA processing</keyword>
<dbReference type="GO" id="GO:0005681">
    <property type="term" value="C:spliceosomal complex"/>
    <property type="evidence" value="ECO:0007669"/>
    <property type="project" value="UniProtKB-KW"/>
</dbReference>
<dbReference type="OrthoDB" id="1906282at2759"/>
<evidence type="ECO:0000256" key="2">
    <source>
        <dbReference type="ARBA" id="ARBA00004496"/>
    </source>
</evidence>
<sequence length="423" mass="47943">MEDSFRVRADKVFGSLGGDNTASSVGVSSSLWCLGDEEIERREWNRNKDVVEEEGDMGVESRPVVVPNPIESDLQDLSDFEEEEEEDEVDEGEIDGGKKKRRRNTITSVETSADEYFDVQSNIGRDCTLDYEEEEDQYDKVAVGTNQTGDRIFMRDVQFGDYDTLENEYCELPNTLRAVIRDPRANHAAAKIRLQEDAEAVGNFDNSAATNSKTEDLKRKELDCDNPKPILKKRENPMDSRSSQKRVSFVFDPESSSQAHEDRKISGDNDELASEPEHAPDLSLYSPGVPDYLMNPSKYTRYAFDASDDMDDQSNRKAHMEFFDQLRKRNIDSPMDEASFETPKSVVFMPRRKNEEGSIGKRSESEGKSKSWSFGLMAEDNGESEVFAMEEDEPCQAVDDEGRSSGRAGRRYRTRTSVDDNSN</sequence>
<evidence type="ECO:0000256" key="9">
    <source>
        <dbReference type="ARBA" id="ARBA00035304"/>
    </source>
</evidence>
<dbReference type="EMBL" id="BMAC01000282">
    <property type="protein sequence ID" value="GFP92567.1"/>
    <property type="molecule type" value="Genomic_DNA"/>
</dbReference>
<comment type="subcellular location">
    <subcellularLocation>
        <location evidence="2">Cytoplasm</location>
    </subcellularLocation>
    <subcellularLocation>
        <location evidence="1">Nucleus</location>
    </subcellularLocation>
</comment>
<feature type="region of interest" description="Disordered" evidence="11">
    <location>
        <begin position="224"/>
        <end position="291"/>
    </location>
</feature>
<evidence type="ECO:0000256" key="1">
    <source>
        <dbReference type="ARBA" id="ARBA00004123"/>
    </source>
</evidence>
<dbReference type="PANTHER" id="PTHR13445">
    <property type="entry name" value="TUMOR SUPPRESSING SUBTRANSFERABLE CANDIDATE 4 TSSC4"/>
    <property type="match status" value="1"/>
</dbReference>
<feature type="compositionally biased region" description="Acidic residues" evidence="11">
    <location>
        <begin position="380"/>
        <end position="394"/>
    </location>
</feature>
<evidence type="ECO:0000256" key="7">
    <source>
        <dbReference type="ARBA" id="ARBA00023187"/>
    </source>
</evidence>
<evidence type="ECO:0000313" key="12">
    <source>
        <dbReference type="EMBL" id="GFP92567.1"/>
    </source>
</evidence>
<dbReference type="InterPro" id="IPR029338">
    <property type="entry name" value="TSSC4"/>
</dbReference>
<feature type="compositionally biased region" description="Acidic residues" evidence="11">
    <location>
        <begin position="73"/>
        <end position="94"/>
    </location>
</feature>